<reference evidence="2 3" key="1">
    <citation type="submission" date="2018-02" db="EMBL/GenBank/DDBJ databases">
        <title>Genomic Encyclopedia of Archaeal and Bacterial Type Strains, Phase II (KMG-II): from individual species to whole genera.</title>
        <authorList>
            <person name="Goeker M."/>
        </authorList>
    </citation>
    <scope>NUCLEOTIDE SEQUENCE [LARGE SCALE GENOMIC DNA]</scope>
    <source>
        <strain evidence="2 3">YU 961-1</strain>
    </source>
</reference>
<dbReference type="EMBL" id="PTIX01000014">
    <property type="protein sequence ID" value="PPK65390.1"/>
    <property type="molecule type" value="Genomic_DNA"/>
</dbReference>
<evidence type="ECO:0000313" key="2">
    <source>
        <dbReference type="EMBL" id="PPK65390.1"/>
    </source>
</evidence>
<dbReference type="Pfam" id="PF00583">
    <property type="entry name" value="Acetyltransf_1"/>
    <property type="match status" value="1"/>
</dbReference>
<dbReference type="RefSeq" id="WP_104481161.1">
    <property type="nucleotide sequence ID" value="NZ_CP154825.1"/>
</dbReference>
<dbReference type="AlphaFoldDB" id="A0A2S6GJL8"/>
<dbReference type="Proteomes" id="UP000239203">
    <property type="component" value="Unassembled WGS sequence"/>
</dbReference>
<evidence type="ECO:0000313" key="3">
    <source>
        <dbReference type="Proteomes" id="UP000239203"/>
    </source>
</evidence>
<dbReference type="InterPro" id="IPR000182">
    <property type="entry name" value="GNAT_dom"/>
</dbReference>
<dbReference type="CDD" id="cd04301">
    <property type="entry name" value="NAT_SF"/>
    <property type="match status" value="1"/>
</dbReference>
<dbReference type="Gene3D" id="3.40.630.30">
    <property type="match status" value="1"/>
</dbReference>
<sequence length="294" mass="32757">MHPITGPEEVPLFCRPPYVLNDEVADDLAAGRRRPERLWVALRDDRLVARVGWWGRAGEDAPFLLDIFDTEDVVVGEHLLRTAMASAAPARPHYLRTVTAEWRTDPATTRCVAALERTGAWLLAERVRFEWRPGTPVPPSSGRLVFRSVRDTGEILDLMTRALDGTLDAHSLDDLTRLPPRAAATRHFDDELARFHSPRSWWRVATLPGGEPVGFITPGRNDYNAVIGYPAVLPEHRGNGYINDLLAEATRILAAQGVPRIRAATDLDNTPMAAAFTRAGYLDVERTIVMAWSK</sequence>
<dbReference type="GO" id="GO:0016747">
    <property type="term" value="F:acyltransferase activity, transferring groups other than amino-acyl groups"/>
    <property type="evidence" value="ECO:0007669"/>
    <property type="project" value="InterPro"/>
</dbReference>
<evidence type="ECO:0000259" key="1">
    <source>
        <dbReference type="PROSITE" id="PS51186"/>
    </source>
</evidence>
<name>A0A2S6GJL8_9PSEU</name>
<dbReference type="OrthoDB" id="7942268at2"/>
<protein>
    <submittedName>
        <fullName evidence="2">Acetyltransferase (GNAT) family protein</fullName>
    </submittedName>
</protein>
<dbReference type="InterPro" id="IPR016181">
    <property type="entry name" value="Acyl_CoA_acyltransferase"/>
</dbReference>
<gene>
    <name evidence="2" type="ORF">CLV40_11442</name>
</gene>
<accession>A0A2S6GJL8</accession>
<keyword evidence="3" id="KW-1185">Reference proteome</keyword>
<comment type="caution">
    <text evidence="2">The sequence shown here is derived from an EMBL/GenBank/DDBJ whole genome shotgun (WGS) entry which is preliminary data.</text>
</comment>
<dbReference type="SUPFAM" id="SSF55729">
    <property type="entry name" value="Acyl-CoA N-acyltransferases (Nat)"/>
    <property type="match status" value="1"/>
</dbReference>
<dbReference type="PROSITE" id="PS51186">
    <property type="entry name" value="GNAT"/>
    <property type="match status" value="1"/>
</dbReference>
<organism evidence="2 3">
    <name type="scientific">Actinokineospora auranticolor</name>
    <dbReference type="NCBI Taxonomy" id="155976"/>
    <lineage>
        <taxon>Bacteria</taxon>
        <taxon>Bacillati</taxon>
        <taxon>Actinomycetota</taxon>
        <taxon>Actinomycetes</taxon>
        <taxon>Pseudonocardiales</taxon>
        <taxon>Pseudonocardiaceae</taxon>
        <taxon>Actinokineospora</taxon>
    </lineage>
</organism>
<proteinExistence type="predicted"/>
<keyword evidence="2" id="KW-0808">Transferase</keyword>
<feature type="domain" description="N-acetyltransferase" evidence="1">
    <location>
        <begin position="158"/>
        <end position="294"/>
    </location>
</feature>